<dbReference type="Proteomes" id="UP000682111">
    <property type="component" value="Unassembled WGS sequence"/>
</dbReference>
<reference evidence="1" key="1">
    <citation type="submission" date="2021-03" db="EMBL/GenBank/DDBJ databases">
        <title>Antimicrobial resistance genes in bacteria isolated from Japanese honey, and their potential for conferring macrolide and lincosamide resistance in the American foulbrood pathogen Paenibacillus larvae.</title>
        <authorList>
            <person name="Okamoto M."/>
            <person name="Kumagai M."/>
            <person name="Kanamori H."/>
            <person name="Takamatsu D."/>
        </authorList>
    </citation>
    <scope>NUCLEOTIDE SEQUENCE</scope>
    <source>
        <strain evidence="1">J27TS8</strain>
    </source>
</reference>
<accession>A0A919WLU2</accession>
<dbReference type="Pfam" id="PF08970">
    <property type="entry name" value="Sda"/>
    <property type="match status" value="1"/>
</dbReference>
<dbReference type="AlphaFoldDB" id="A0A919WLU2"/>
<proteinExistence type="predicted"/>
<dbReference type="OrthoDB" id="2933732at2"/>
<dbReference type="Gene3D" id="1.10.287.1100">
    <property type="entry name" value="Sporulation inhibitor A"/>
    <property type="match status" value="1"/>
</dbReference>
<organism evidence="1 2">
    <name type="scientific">Robertmurraya siralis</name>
    <dbReference type="NCBI Taxonomy" id="77777"/>
    <lineage>
        <taxon>Bacteria</taxon>
        <taxon>Bacillati</taxon>
        <taxon>Bacillota</taxon>
        <taxon>Bacilli</taxon>
        <taxon>Bacillales</taxon>
        <taxon>Bacillaceae</taxon>
        <taxon>Robertmurraya</taxon>
    </lineage>
</organism>
<dbReference type="SUPFAM" id="SSF100985">
    <property type="entry name" value="Sporulation inhibitor Sda"/>
    <property type="match status" value="1"/>
</dbReference>
<protein>
    <recommendedName>
        <fullName evidence="3">Sporulation histidine kinase inhibitor Sda</fullName>
    </recommendedName>
</protein>
<comment type="caution">
    <text evidence="1">The sequence shown here is derived from an EMBL/GenBank/DDBJ whole genome shotgun (WGS) entry which is preliminary data.</text>
</comment>
<sequence>MTSLRILSDYQLKMVFYKAIEKNLEKDFIELLNIELKNRGIEIS</sequence>
<evidence type="ECO:0000313" key="1">
    <source>
        <dbReference type="EMBL" id="GIN64088.1"/>
    </source>
</evidence>
<dbReference type="InterPro" id="IPR036916">
    <property type="entry name" value="Sda_sf"/>
</dbReference>
<keyword evidence="2" id="KW-1185">Reference proteome</keyword>
<evidence type="ECO:0000313" key="2">
    <source>
        <dbReference type="Proteomes" id="UP000682111"/>
    </source>
</evidence>
<dbReference type="RefSeq" id="WP_095311898.1">
    <property type="nucleotide sequence ID" value="NZ_BORC01000010.1"/>
</dbReference>
<evidence type="ECO:0008006" key="3">
    <source>
        <dbReference type="Google" id="ProtNLM"/>
    </source>
</evidence>
<name>A0A919WLU2_9BACI</name>
<dbReference type="EMBL" id="BORC01000010">
    <property type="protein sequence ID" value="GIN64088.1"/>
    <property type="molecule type" value="Genomic_DNA"/>
</dbReference>
<dbReference type="InterPro" id="IPR015064">
    <property type="entry name" value="Sda"/>
</dbReference>
<gene>
    <name evidence="1" type="ORF">J27TS8_40810</name>
</gene>